<organism evidence="1 2">
    <name type="scientific">Papaver atlanticum</name>
    <dbReference type="NCBI Taxonomy" id="357466"/>
    <lineage>
        <taxon>Eukaryota</taxon>
        <taxon>Viridiplantae</taxon>
        <taxon>Streptophyta</taxon>
        <taxon>Embryophyta</taxon>
        <taxon>Tracheophyta</taxon>
        <taxon>Spermatophyta</taxon>
        <taxon>Magnoliopsida</taxon>
        <taxon>Ranunculales</taxon>
        <taxon>Papaveraceae</taxon>
        <taxon>Papaveroideae</taxon>
        <taxon>Papaver</taxon>
    </lineage>
</organism>
<comment type="caution">
    <text evidence="1">The sequence shown here is derived from an EMBL/GenBank/DDBJ whole genome shotgun (WGS) entry which is preliminary data.</text>
</comment>
<accession>A0AAD4T8E5</accession>
<proteinExistence type="predicted"/>
<dbReference type="AlphaFoldDB" id="A0AAD4T8E5"/>
<keyword evidence="2" id="KW-1185">Reference proteome</keyword>
<dbReference type="EMBL" id="JAJJMB010003633">
    <property type="protein sequence ID" value="KAI3946719.1"/>
    <property type="molecule type" value="Genomic_DNA"/>
</dbReference>
<dbReference type="Proteomes" id="UP001202328">
    <property type="component" value="Unassembled WGS sequence"/>
</dbReference>
<name>A0AAD4T8E5_9MAGN</name>
<reference evidence="1" key="1">
    <citation type="submission" date="2022-04" db="EMBL/GenBank/DDBJ databases">
        <title>A functionally conserved STORR gene fusion in Papaver species that diverged 16.8 million years ago.</title>
        <authorList>
            <person name="Catania T."/>
        </authorList>
    </citation>
    <scope>NUCLEOTIDE SEQUENCE</scope>
    <source>
        <strain evidence="1">S-188037</strain>
    </source>
</reference>
<sequence length="75" mass="8839">MLLSALEFDEEKLAHSFTHRYWISNALLACKMMGWFCHLKKDDDLCNDQQANEREIGMNEYCPSLSTKSLMCEFR</sequence>
<protein>
    <submittedName>
        <fullName evidence="1">Uncharacterized protein</fullName>
    </submittedName>
</protein>
<evidence type="ECO:0000313" key="2">
    <source>
        <dbReference type="Proteomes" id="UP001202328"/>
    </source>
</evidence>
<gene>
    <name evidence="1" type="ORF">MKW98_003282</name>
</gene>
<evidence type="ECO:0000313" key="1">
    <source>
        <dbReference type="EMBL" id="KAI3946719.1"/>
    </source>
</evidence>